<evidence type="ECO:0000313" key="1">
    <source>
        <dbReference type="EMBL" id="TIH28605.1"/>
    </source>
</evidence>
<name>A0A4T2BBP0_9MICO</name>
<dbReference type="Proteomes" id="UP000306192">
    <property type="component" value="Unassembled WGS sequence"/>
</dbReference>
<evidence type="ECO:0000313" key="2">
    <source>
        <dbReference type="Proteomes" id="UP000306192"/>
    </source>
</evidence>
<reference evidence="1 2" key="1">
    <citation type="journal article" date="2019" name="Microorganisms">
        <title>Systematic Affiliation and Genome Analysis of Subtercola vilae DB165(T) with Particular Emphasis on Cold Adaptation of an Isolate from a High-Altitude Cold Volcano Lake.</title>
        <authorList>
            <person name="Villalobos A.S."/>
            <person name="Wiese J."/>
            <person name="Imhoff J.F."/>
            <person name="Dorador C."/>
            <person name="Keller A."/>
            <person name="Hentschel U."/>
        </authorList>
    </citation>
    <scope>NUCLEOTIDE SEQUENCE [LARGE SCALE GENOMIC DNA]</scope>
    <source>
        <strain evidence="1 2">DB165</strain>
    </source>
</reference>
<comment type="caution">
    <text evidence="1">The sequence shown here is derived from an EMBL/GenBank/DDBJ whole genome shotgun (WGS) entry which is preliminary data.</text>
</comment>
<accession>A0A4T2BBP0</accession>
<keyword evidence="2" id="KW-1185">Reference proteome</keyword>
<dbReference type="AlphaFoldDB" id="A0A4T2BBP0"/>
<protein>
    <submittedName>
        <fullName evidence="1">Uncharacterized protein</fullName>
    </submittedName>
</protein>
<dbReference type="EMBL" id="QYRT01000069">
    <property type="protein sequence ID" value="TIH28605.1"/>
    <property type="molecule type" value="Genomic_DNA"/>
</dbReference>
<organism evidence="1 2">
    <name type="scientific">Subtercola vilae</name>
    <dbReference type="NCBI Taxonomy" id="2056433"/>
    <lineage>
        <taxon>Bacteria</taxon>
        <taxon>Bacillati</taxon>
        <taxon>Actinomycetota</taxon>
        <taxon>Actinomycetes</taxon>
        <taxon>Micrococcales</taxon>
        <taxon>Microbacteriaceae</taxon>
        <taxon>Subtercola</taxon>
    </lineage>
</organism>
<proteinExistence type="predicted"/>
<gene>
    <name evidence="1" type="ORF">D4765_18420</name>
</gene>
<sequence>MRDTRVPELAELTRETAEFIWAQRSALQELQDNNSARVSADARSSMHAAMHVMAKGAIEILETLLEATCDSIDLSESVGEAWIMAFLVSDALNRDLSVADHEAS</sequence>